<feature type="transmembrane region" description="Helical" evidence="2">
    <location>
        <begin position="25"/>
        <end position="48"/>
    </location>
</feature>
<evidence type="ECO:0000256" key="2">
    <source>
        <dbReference type="SAM" id="Phobius"/>
    </source>
</evidence>
<accession>A0ABY8MI73</accession>
<keyword evidence="2" id="KW-0812">Transmembrane</keyword>
<keyword evidence="2" id="KW-1133">Transmembrane helix</keyword>
<reference evidence="3 4" key="1">
    <citation type="submission" date="2023-04" db="EMBL/GenBank/DDBJ databases">
        <title>Spirochaete genome identified in red abalone sample constitutes a novel genus.</title>
        <authorList>
            <person name="Sharma S.P."/>
            <person name="Purcell C.M."/>
            <person name="Hyde J.R."/>
            <person name="Severin A.J."/>
        </authorList>
    </citation>
    <scope>NUCLEOTIDE SEQUENCE [LARGE SCALE GENOMIC DNA]</scope>
    <source>
        <strain evidence="3 4">SP-2023</strain>
    </source>
</reference>
<evidence type="ECO:0000313" key="3">
    <source>
        <dbReference type="EMBL" id="WGK69719.1"/>
    </source>
</evidence>
<feature type="region of interest" description="Disordered" evidence="1">
    <location>
        <begin position="437"/>
        <end position="456"/>
    </location>
</feature>
<name>A0ABY8MI73_9SPIO</name>
<evidence type="ECO:0000313" key="4">
    <source>
        <dbReference type="Proteomes" id="UP001228690"/>
    </source>
</evidence>
<dbReference type="RefSeq" id="WP_326927905.1">
    <property type="nucleotide sequence ID" value="NZ_CP123443.1"/>
</dbReference>
<proteinExistence type="predicted"/>
<organism evidence="3 4">
    <name type="scientific">Candidatus Haliotispira prima</name>
    <dbReference type="NCBI Taxonomy" id="3034016"/>
    <lineage>
        <taxon>Bacteria</taxon>
        <taxon>Pseudomonadati</taxon>
        <taxon>Spirochaetota</taxon>
        <taxon>Spirochaetia</taxon>
        <taxon>Spirochaetales</taxon>
        <taxon>Spirochaetaceae</taxon>
        <taxon>Candidatus Haliotispira</taxon>
    </lineage>
</organism>
<sequence length="456" mass="52328">MSATGNCFVLLRVVSWGGTLTLRKLLIGFNLSLFSTLLFSIALPFGLLGNNVFEYFRHNVFGIGIMLLSFIAINVYFSYNWSLFSYLEKGDWYSLLGLLRTNIFEKKKYNRKQISYFIEVAIQLNNLELLRELFEELQARAGLPEKFSYVHGPWNPTENTTKIWKWQSAGKGGKAGKWSSVKWWWKNRKNYRLGRNARKCLCEYAIEFGLPYLIDDPGHESEVYFGDLRDFTAFQQKRYVHKYKWAELFYAIALLVQGKVKYAAHFLEQLLVNQPSETSQELRWPKYRDSETEARGHASAARFEPGRAEGGPGVAIFSRLKAWRRLREDALLQLVSIQLLEDLQGNPEPERGAGSEEAEASGSGRPGPDNADNEDGFVVDRKLIDLRRAEIQKIYDSPKHWSSYLVKEQNQNIAITMIRQLISSAYEQQLRPAHQAYLAGSESRNKAGKPALNPQP</sequence>
<feature type="compositionally biased region" description="Basic and acidic residues" evidence="1">
    <location>
        <begin position="283"/>
        <end position="296"/>
    </location>
</feature>
<keyword evidence="4" id="KW-1185">Reference proteome</keyword>
<keyword evidence="2" id="KW-0472">Membrane</keyword>
<dbReference type="EMBL" id="CP123443">
    <property type="protein sequence ID" value="WGK69719.1"/>
    <property type="molecule type" value="Genomic_DNA"/>
</dbReference>
<feature type="transmembrane region" description="Helical" evidence="2">
    <location>
        <begin position="60"/>
        <end position="79"/>
    </location>
</feature>
<evidence type="ECO:0000256" key="1">
    <source>
        <dbReference type="SAM" id="MobiDB-lite"/>
    </source>
</evidence>
<gene>
    <name evidence="3" type="ORF">P0082_02325</name>
</gene>
<dbReference type="Proteomes" id="UP001228690">
    <property type="component" value="Chromosome"/>
</dbReference>
<feature type="region of interest" description="Disordered" evidence="1">
    <location>
        <begin position="281"/>
        <end position="306"/>
    </location>
</feature>
<feature type="region of interest" description="Disordered" evidence="1">
    <location>
        <begin position="345"/>
        <end position="376"/>
    </location>
</feature>
<protein>
    <submittedName>
        <fullName evidence="3">Uncharacterized protein</fullName>
    </submittedName>
</protein>